<protein>
    <submittedName>
        <fullName evidence="1">Flagellar protein FliL</fullName>
    </submittedName>
</protein>
<proteinExistence type="predicted"/>
<reference evidence="1" key="1">
    <citation type="submission" date="2015-04" db="EMBL/GenBank/DDBJ databases">
        <title>Formation of a single polar flagellum by lateral and polar bacterial flagellar gene sets.</title>
        <authorList>
            <person name="Maruyama Y."/>
            <person name="Kobayashi M."/>
            <person name="Murata K."/>
            <person name="Hashimoto W."/>
        </authorList>
    </citation>
    <scope>NUCLEOTIDE SEQUENCE</scope>
    <source>
        <strain evidence="1">A1</strain>
    </source>
</reference>
<accession>A0A0A8JBQ1</accession>
<dbReference type="AlphaFoldDB" id="A0A0A8JBQ1"/>
<gene>
    <name evidence="1" type="primary">fliL</name>
</gene>
<name>A0A0A8JBQ1_9SPHN</name>
<dbReference type="GO" id="GO:0005886">
    <property type="term" value="C:plasma membrane"/>
    <property type="evidence" value="ECO:0007669"/>
    <property type="project" value="UniProtKB-SubCell"/>
</dbReference>
<sequence length="153" mass="17121">MKQHWKLIVLVLCIGLAMAAAGAGGAWWLLRPKAPETKTAKPVEMDHTEYKYINLEKVIVMLRGKEGEPMSHYLAVDLVFKTALKNEKMTREHLPLLRAVAVKALSGYTMDKAGQMTVEQFALDINRAFTASYAAERTTKPFTEAMIGKLIIE</sequence>
<keyword evidence="1" id="KW-0966">Cell projection</keyword>
<keyword evidence="1" id="KW-0969">Cilium</keyword>
<dbReference type="GO" id="GO:0006935">
    <property type="term" value="P:chemotaxis"/>
    <property type="evidence" value="ECO:0007669"/>
    <property type="project" value="UniProtKB-KW"/>
</dbReference>
<dbReference type="EMBL" id="LC043068">
    <property type="protein sequence ID" value="BAQ08183.1"/>
    <property type="molecule type" value="Genomic_DNA"/>
</dbReference>
<evidence type="ECO:0000313" key="1">
    <source>
        <dbReference type="EMBL" id="BAQ08183.1"/>
    </source>
</evidence>
<dbReference type="GO" id="GO:0009425">
    <property type="term" value="C:bacterial-type flagellum basal body"/>
    <property type="evidence" value="ECO:0007669"/>
    <property type="project" value="InterPro"/>
</dbReference>
<keyword evidence="1" id="KW-0282">Flagellum</keyword>
<dbReference type="GO" id="GO:0071973">
    <property type="term" value="P:bacterial-type flagellum-dependent cell motility"/>
    <property type="evidence" value="ECO:0007669"/>
    <property type="project" value="InterPro"/>
</dbReference>
<organism evidence="1">
    <name type="scientific">Sphingomonas sp. A1</name>
    <dbReference type="NCBI Taxonomy" id="90322"/>
    <lineage>
        <taxon>Bacteria</taxon>
        <taxon>Pseudomonadati</taxon>
        <taxon>Pseudomonadota</taxon>
        <taxon>Alphaproteobacteria</taxon>
        <taxon>Sphingomonadales</taxon>
        <taxon>Sphingomonadaceae</taxon>
        <taxon>Sphingomonas</taxon>
    </lineage>
</organism>